<proteinExistence type="predicted"/>
<dbReference type="EMBL" id="VFOS01000001">
    <property type="protein sequence ID" value="TQL63823.1"/>
    <property type="molecule type" value="Genomic_DNA"/>
</dbReference>
<dbReference type="PANTHER" id="PTHR37163:SF1">
    <property type="entry name" value="DUF501 DOMAIN-CONTAINING PROTEIN"/>
    <property type="match status" value="1"/>
</dbReference>
<evidence type="ECO:0000313" key="1">
    <source>
        <dbReference type="EMBL" id="TQL63823.1"/>
    </source>
</evidence>
<dbReference type="Proteomes" id="UP000315389">
    <property type="component" value="Unassembled WGS sequence"/>
</dbReference>
<protein>
    <recommendedName>
        <fullName evidence="3">DUF501 domain-containing protein</fullName>
    </recommendedName>
</protein>
<reference evidence="1 2" key="1">
    <citation type="submission" date="2019-06" db="EMBL/GenBank/DDBJ databases">
        <title>Sequencing the genomes of 1000 actinobacteria strains.</title>
        <authorList>
            <person name="Klenk H.-P."/>
        </authorList>
    </citation>
    <scope>NUCLEOTIDE SEQUENCE [LARGE SCALE GENOMIC DNA]</scope>
    <source>
        <strain evidence="1 2">DSM 4813</strain>
    </source>
</reference>
<dbReference type="PANTHER" id="PTHR37163">
    <property type="entry name" value="CONSERVED PROTEIN"/>
    <property type="match status" value="1"/>
</dbReference>
<keyword evidence="2" id="KW-1185">Reference proteome</keyword>
<sequence length="208" mass="22062">MPPTLNVPQGGDEAPLTLTEQAAEQLRRRGGYAPDGSAAEASAEDLAEIEWQLGRAPRGTAGISARCVCGRPWVVKTEPRLPDGTPFPTLYYLTHPAITAAASTLEASGVMKDMSARLETDPELRAAYGRAHEDYLAERERLGFVEQIHGISAGGMPTRVKCLHVLIAHSLSAGPGINPLGDEAIALAIRARQFDPSACQCIARPVAG</sequence>
<organism evidence="1 2">
    <name type="scientific">Rarobacter faecitabidus</name>
    <dbReference type="NCBI Taxonomy" id="13243"/>
    <lineage>
        <taxon>Bacteria</taxon>
        <taxon>Bacillati</taxon>
        <taxon>Actinomycetota</taxon>
        <taxon>Actinomycetes</taxon>
        <taxon>Micrococcales</taxon>
        <taxon>Rarobacteraceae</taxon>
        <taxon>Rarobacter</taxon>
    </lineage>
</organism>
<name>A0A542ZTY7_RARFA</name>
<comment type="caution">
    <text evidence="1">The sequence shown here is derived from an EMBL/GenBank/DDBJ whole genome shotgun (WGS) entry which is preliminary data.</text>
</comment>
<evidence type="ECO:0000313" key="2">
    <source>
        <dbReference type="Proteomes" id="UP000315389"/>
    </source>
</evidence>
<evidence type="ECO:0008006" key="3">
    <source>
        <dbReference type="Google" id="ProtNLM"/>
    </source>
</evidence>
<dbReference type="InterPro" id="IPR007511">
    <property type="entry name" value="DUF501"/>
</dbReference>
<accession>A0A542ZTY7</accession>
<dbReference type="AlphaFoldDB" id="A0A542ZTY7"/>
<gene>
    <name evidence="1" type="ORF">FB461_0301</name>
</gene>
<dbReference type="Pfam" id="PF04417">
    <property type="entry name" value="DUF501"/>
    <property type="match status" value="1"/>
</dbReference>